<gene>
    <name evidence="2" type="ORF">PCOR1329_LOCUS48393</name>
</gene>
<proteinExistence type="predicted"/>
<sequence>MIGVPAGATRGRPVLPRQGRRDQLPHRRASGASAPEHLRDSRRTSPQRRAAGFLAAAAPERGPPLRGPPGQSFPRAPARASAVVRRASTPPPPPPPPP</sequence>
<accession>A0ABN9UGP4</accession>
<organism evidence="2 3">
    <name type="scientific">Prorocentrum cordatum</name>
    <dbReference type="NCBI Taxonomy" id="2364126"/>
    <lineage>
        <taxon>Eukaryota</taxon>
        <taxon>Sar</taxon>
        <taxon>Alveolata</taxon>
        <taxon>Dinophyceae</taxon>
        <taxon>Prorocentrales</taxon>
        <taxon>Prorocentraceae</taxon>
        <taxon>Prorocentrum</taxon>
    </lineage>
</organism>
<evidence type="ECO:0000256" key="1">
    <source>
        <dbReference type="SAM" id="MobiDB-lite"/>
    </source>
</evidence>
<evidence type="ECO:0000313" key="2">
    <source>
        <dbReference type="EMBL" id="CAK0858812.1"/>
    </source>
</evidence>
<feature type="compositionally biased region" description="Low complexity" evidence="1">
    <location>
        <begin position="68"/>
        <end position="88"/>
    </location>
</feature>
<feature type="non-terminal residue" evidence="2">
    <location>
        <position position="98"/>
    </location>
</feature>
<dbReference type="Proteomes" id="UP001189429">
    <property type="component" value="Unassembled WGS sequence"/>
</dbReference>
<keyword evidence="3" id="KW-1185">Reference proteome</keyword>
<comment type="caution">
    <text evidence="2">The sequence shown here is derived from an EMBL/GenBank/DDBJ whole genome shotgun (WGS) entry which is preliminary data.</text>
</comment>
<evidence type="ECO:0000313" key="3">
    <source>
        <dbReference type="Proteomes" id="UP001189429"/>
    </source>
</evidence>
<protein>
    <submittedName>
        <fullName evidence="2">Uncharacterized protein</fullName>
    </submittedName>
</protein>
<feature type="region of interest" description="Disordered" evidence="1">
    <location>
        <begin position="1"/>
        <end position="98"/>
    </location>
</feature>
<dbReference type="EMBL" id="CAUYUJ010015841">
    <property type="protein sequence ID" value="CAK0858812.1"/>
    <property type="molecule type" value="Genomic_DNA"/>
</dbReference>
<reference evidence="2" key="1">
    <citation type="submission" date="2023-10" db="EMBL/GenBank/DDBJ databases">
        <authorList>
            <person name="Chen Y."/>
            <person name="Shah S."/>
            <person name="Dougan E. K."/>
            <person name="Thang M."/>
            <person name="Chan C."/>
        </authorList>
    </citation>
    <scope>NUCLEOTIDE SEQUENCE [LARGE SCALE GENOMIC DNA]</scope>
</reference>
<feature type="compositionally biased region" description="Low complexity" evidence="1">
    <location>
        <begin position="50"/>
        <end position="60"/>
    </location>
</feature>
<feature type="compositionally biased region" description="Pro residues" evidence="1">
    <location>
        <begin position="89"/>
        <end position="98"/>
    </location>
</feature>
<name>A0ABN9UGP4_9DINO</name>